<evidence type="ECO:0000313" key="8">
    <source>
        <dbReference type="Proteomes" id="UP000536746"/>
    </source>
</evidence>
<proteinExistence type="inferred from homology"/>
<dbReference type="InterPro" id="IPR052174">
    <property type="entry name" value="Flavoredoxin"/>
</dbReference>
<accession>A0A246WKC6</accession>
<dbReference type="GO" id="GO:0010181">
    <property type="term" value="F:FMN binding"/>
    <property type="evidence" value="ECO:0007669"/>
    <property type="project" value="InterPro"/>
</dbReference>
<dbReference type="Pfam" id="PF01613">
    <property type="entry name" value="Flavin_Reduct"/>
    <property type="match status" value="1"/>
</dbReference>
<dbReference type="GO" id="GO:0016646">
    <property type="term" value="F:oxidoreductase activity, acting on the CH-NH group of donors, NAD or NADP as acceptor"/>
    <property type="evidence" value="ECO:0007669"/>
    <property type="project" value="UniProtKB-ARBA"/>
</dbReference>
<evidence type="ECO:0000313" key="5">
    <source>
        <dbReference type="EMBL" id="NUU00995.1"/>
    </source>
</evidence>
<feature type="domain" description="Flavin reductase like" evidence="4">
    <location>
        <begin position="14"/>
        <end position="156"/>
    </location>
</feature>
<reference evidence="6 7" key="1">
    <citation type="submission" date="2017-06" db="EMBL/GenBank/DDBJ databases">
        <title>Herbaspirillum phytohormonus sp. nov., isolated from the root nodule of Robinia pseudoacacia in lead-zinc mine.</title>
        <authorList>
            <person name="Fan M."/>
            <person name="Lin Y."/>
        </authorList>
    </citation>
    <scope>NUCLEOTIDE SEQUENCE [LARGE SCALE GENOMIC DNA]</scope>
    <source>
        <strain evidence="6 7">HZ10</strain>
    </source>
</reference>
<sequence>MSHFRPVELHHASRLINHGPTVLVTAAHGARRNIMAAAWSMPVEFTPPRIAVVIDKSTFTRELITGGGGFGIIVPGAALMDLTYTVGSSSGRESDKFEHFGIASGNGPVLGMPTLEQGCAAWLECRWIPESHSESAYDTFFGEVLSAAADARIFADGHWNFTPDNADLHTLHHLGAGKFVTASNQVQAQELAGKR</sequence>
<dbReference type="Proteomes" id="UP000197596">
    <property type="component" value="Unassembled WGS sequence"/>
</dbReference>
<evidence type="ECO:0000256" key="3">
    <source>
        <dbReference type="ARBA" id="ARBA00038054"/>
    </source>
</evidence>
<dbReference type="InterPro" id="IPR012349">
    <property type="entry name" value="Split_barrel_FMN-bd"/>
</dbReference>
<dbReference type="PANTHER" id="PTHR43567">
    <property type="entry name" value="FLAVOREDOXIN-RELATED-RELATED"/>
    <property type="match status" value="1"/>
</dbReference>
<keyword evidence="2" id="KW-0285">Flavoprotein</keyword>
<evidence type="ECO:0000313" key="7">
    <source>
        <dbReference type="Proteomes" id="UP000197596"/>
    </source>
</evidence>
<comment type="cofactor">
    <cofactor evidence="1">
        <name>FMN</name>
        <dbReference type="ChEBI" id="CHEBI:58210"/>
    </cofactor>
</comment>
<protein>
    <submittedName>
        <fullName evidence="5">Flavin reductase family protein</fullName>
    </submittedName>
</protein>
<name>A0A246WKC6_9BURK</name>
<reference evidence="5 8" key="2">
    <citation type="journal article" date="2020" name="Front. Plant Sci.">
        <title>Isolation of Rhizosphere Bacteria That Improve Quality and Water Stress Tolerance in Greenhouse Ornamentals.</title>
        <authorList>
            <person name="Nordstedt N.P."/>
            <person name="Jones M.L."/>
        </authorList>
    </citation>
    <scope>NUCLEOTIDE SEQUENCE [LARGE SCALE GENOMIC DNA]</scope>
    <source>
        <strain evidence="5 8">C6C2</strain>
    </source>
</reference>
<comment type="caution">
    <text evidence="6">The sequence shown here is derived from an EMBL/GenBank/DDBJ whole genome shotgun (WGS) entry which is preliminary data.</text>
</comment>
<dbReference type="SMART" id="SM00903">
    <property type="entry name" value="Flavin_Reduct"/>
    <property type="match status" value="1"/>
</dbReference>
<evidence type="ECO:0000256" key="2">
    <source>
        <dbReference type="ARBA" id="ARBA00022630"/>
    </source>
</evidence>
<dbReference type="RefSeq" id="WP_079215900.1">
    <property type="nucleotide sequence ID" value="NZ_CP018845.1"/>
</dbReference>
<dbReference type="OrthoDB" id="9792436at2"/>
<dbReference type="Proteomes" id="UP000536746">
    <property type="component" value="Unassembled WGS sequence"/>
</dbReference>
<dbReference type="Gene3D" id="2.30.110.10">
    <property type="entry name" value="Electron Transport, Fmn-binding Protein, Chain A"/>
    <property type="match status" value="1"/>
</dbReference>
<dbReference type="EMBL" id="JABFMT010000004">
    <property type="protein sequence ID" value="NUU00995.1"/>
    <property type="molecule type" value="Genomic_DNA"/>
</dbReference>
<evidence type="ECO:0000256" key="1">
    <source>
        <dbReference type="ARBA" id="ARBA00001917"/>
    </source>
</evidence>
<organism evidence="6 7">
    <name type="scientific">Herbaspirillum robiniae</name>
    <dbReference type="NCBI Taxonomy" id="2014887"/>
    <lineage>
        <taxon>Bacteria</taxon>
        <taxon>Pseudomonadati</taxon>
        <taxon>Pseudomonadota</taxon>
        <taxon>Betaproteobacteria</taxon>
        <taxon>Burkholderiales</taxon>
        <taxon>Oxalobacteraceae</taxon>
        <taxon>Herbaspirillum</taxon>
    </lineage>
</organism>
<dbReference type="AlphaFoldDB" id="A0A246WKC6"/>
<dbReference type="EMBL" id="NJGU01000018">
    <property type="protein sequence ID" value="OWY26593.1"/>
    <property type="molecule type" value="Genomic_DNA"/>
</dbReference>
<dbReference type="InterPro" id="IPR002563">
    <property type="entry name" value="Flavin_Rdtase-like_dom"/>
</dbReference>
<dbReference type="SUPFAM" id="SSF50475">
    <property type="entry name" value="FMN-binding split barrel"/>
    <property type="match status" value="1"/>
</dbReference>
<gene>
    <name evidence="6" type="ORF">CEJ42_23620</name>
    <name evidence="5" type="ORF">HNO84_05255</name>
</gene>
<evidence type="ECO:0000313" key="6">
    <source>
        <dbReference type="EMBL" id="OWY26593.1"/>
    </source>
</evidence>
<dbReference type="PANTHER" id="PTHR43567:SF1">
    <property type="entry name" value="FLAVOREDOXIN"/>
    <property type="match status" value="1"/>
</dbReference>
<keyword evidence="8" id="KW-1185">Reference proteome</keyword>
<comment type="similarity">
    <text evidence="3">Belongs to the flavoredoxin family.</text>
</comment>
<evidence type="ECO:0000259" key="4">
    <source>
        <dbReference type="SMART" id="SM00903"/>
    </source>
</evidence>